<reference evidence="1" key="3">
    <citation type="submission" date="2024-01" db="EMBL/GenBank/DDBJ databases">
        <authorList>
            <person name="Coelho M.A."/>
            <person name="David-Palma M."/>
            <person name="Shea T."/>
            <person name="Sun S."/>
            <person name="Cuomo C.A."/>
            <person name="Heitman J."/>
        </authorList>
    </citation>
    <scope>NUCLEOTIDE SEQUENCE</scope>
    <source>
        <strain evidence="1">CBS 7841</strain>
    </source>
</reference>
<dbReference type="AlphaFoldDB" id="A0AAJ8LY63"/>
<dbReference type="KEGG" id="cdep:91084268"/>
<reference evidence="1" key="2">
    <citation type="journal article" date="2022" name="Elife">
        <title>Obligate sexual reproduction of a homothallic fungus closely related to the Cryptococcus pathogenic species complex.</title>
        <authorList>
            <person name="Passer A.R."/>
            <person name="Clancey S.A."/>
            <person name="Shea T."/>
            <person name="David-Palma M."/>
            <person name="Averette A.F."/>
            <person name="Boekhout T."/>
            <person name="Porcel B.M."/>
            <person name="Nowrousian M."/>
            <person name="Cuomo C.A."/>
            <person name="Sun S."/>
            <person name="Heitman J."/>
            <person name="Coelho M.A."/>
        </authorList>
    </citation>
    <scope>NUCLEOTIDE SEQUENCE</scope>
    <source>
        <strain evidence="1">CBS 7841</strain>
    </source>
</reference>
<evidence type="ECO:0000313" key="2">
    <source>
        <dbReference type="Proteomes" id="UP000094043"/>
    </source>
</evidence>
<protein>
    <submittedName>
        <fullName evidence="1">Uncharacterized protein</fullName>
    </submittedName>
</protein>
<keyword evidence="2" id="KW-1185">Reference proteome</keyword>
<dbReference type="Proteomes" id="UP000094043">
    <property type="component" value="Chromosome 1"/>
</dbReference>
<dbReference type="EMBL" id="CP143784">
    <property type="protein sequence ID" value="WVN84916.1"/>
    <property type="molecule type" value="Genomic_DNA"/>
</dbReference>
<proteinExistence type="predicted"/>
<gene>
    <name evidence="1" type="ORF">L203_100052</name>
</gene>
<name>A0AAJ8LY63_9TREE</name>
<dbReference type="GeneID" id="91084268"/>
<accession>A0AAJ8LY63</accession>
<dbReference type="RefSeq" id="XP_066065617.1">
    <property type="nucleotide sequence ID" value="XM_066209520.1"/>
</dbReference>
<sequence length="126" mass="14202">MVWGSSRRRGEARRSQHGAELRCGMAEMGGCCTSTHTSYVHSQSCWYRRYGRVLQDELAGGGNKIFELCQGFDKDDLSTFDANNMVSNDMSESIILGQFQSLWIEMLYVSNEIPLDSDEVYRGLGV</sequence>
<evidence type="ECO:0000313" key="1">
    <source>
        <dbReference type="EMBL" id="WVN84916.1"/>
    </source>
</evidence>
<reference evidence="1" key="1">
    <citation type="submission" date="2016-06" db="EMBL/GenBank/DDBJ databases">
        <authorList>
            <person name="Cuomo C."/>
            <person name="Litvintseva A."/>
            <person name="Heitman J."/>
            <person name="Chen Y."/>
            <person name="Sun S."/>
            <person name="Springer D."/>
            <person name="Dromer F."/>
            <person name="Young S."/>
            <person name="Zeng Q."/>
            <person name="Chapman S."/>
            <person name="Gujja S."/>
            <person name="Saif S."/>
            <person name="Birren B."/>
        </authorList>
    </citation>
    <scope>NUCLEOTIDE SEQUENCE</scope>
    <source>
        <strain evidence="1">CBS 7841</strain>
    </source>
</reference>
<organism evidence="1 2">
    <name type="scientific">Cryptococcus depauperatus CBS 7841</name>
    <dbReference type="NCBI Taxonomy" id="1295531"/>
    <lineage>
        <taxon>Eukaryota</taxon>
        <taxon>Fungi</taxon>
        <taxon>Dikarya</taxon>
        <taxon>Basidiomycota</taxon>
        <taxon>Agaricomycotina</taxon>
        <taxon>Tremellomycetes</taxon>
        <taxon>Tremellales</taxon>
        <taxon>Cryptococcaceae</taxon>
        <taxon>Cryptococcus</taxon>
    </lineage>
</organism>